<dbReference type="InterPro" id="IPR011990">
    <property type="entry name" value="TPR-like_helical_dom_sf"/>
</dbReference>
<dbReference type="Proteomes" id="UP001154265">
    <property type="component" value="Unassembled WGS sequence"/>
</dbReference>
<dbReference type="Gene3D" id="1.10.155.10">
    <property type="entry name" value="Chemotaxis receptor methyltransferase CheR, N-terminal domain"/>
    <property type="match status" value="1"/>
</dbReference>
<dbReference type="PRINTS" id="PR00996">
    <property type="entry name" value="CHERMTFRASE"/>
</dbReference>
<dbReference type="SMART" id="SM00138">
    <property type="entry name" value="MeTrc"/>
    <property type="match status" value="1"/>
</dbReference>
<evidence type="ECO:0000256" key="3">
    <source>
        <dbReference type="ARBA" id="ARBA00022603"/>
    </source>
</evidence>
<dbReference type="InterPro" id="IPR029063">
    <property type="entry name" value="SAM-dependent_MTases_sf"/>
</dbReference>
<evidence type="ECO:0000256" key="1">
    <source>
        <dbReference type="ARBA" id="ARBA00001541"/>
    </source>
</evidence>
<keyword evidence="4" id="KW-0808">Transferase</keyword>
<dbReference type="InterPro" id="IPR036804">
    <property type="entry name" value="CheR_N_sf"/>
</dbReference>
<dbReference type="PROSITE" id="PS50123">
    <property type="entry name" value="CHER"/>
    <property type="match status" value="1"/>
</dbReference>
<feature type="repeat" description="TPR" evidence="6">
    <location>
        <begin position="361"/>
        <end position="394"/>
    </location>
</feature>
<dbReference type="InterPro" id="IPR019734">
    <property type="entry name" value="TPR_rpt"/>
</dbReference>
<name>A0ABT6EZK1_9SYNE</name>
<feature type="domain" description="CheR-type methyltransferase" evidence="7">
    <location>
        <begin position="1"/>
        <end position="277"/>
    </location>
</feature>
<dbReference type="InterPro" id="IPR000780">
    <property type="entry name" value="CheR_MeTrfase"/>
</dbReference>
<protein>
    <recommendedName>
        <fullName evidence="2">protein-glutamate O-methyltransferase</fullName>
        <ecNumber evidence="2">2.1.1.80</ecNumber>
    </recommendedName>
</protein>
<dbReference type="Pfam" id="PF01739">
    <property type="entry name" value="CheR"/>
    <property type="match status" value="1"/>
</dbReference>
<dbReference type="SUPFAM" id="SSF48452">
    <property type="entry name" value="TPR-like"/>
    <property type="match status" value="1"/>
</dbReference>
<accession>A0ABT6EZK1</accession>
<dbReference type="SMART" id="SM00028">
    <property type="entry name" value="TPR"/>
    <property type="match status" value="2"/>
</dbReference>
<evidence type="ECO:0000256" key="6">
    <source>
        <dbReference type="PROSITE-ProRule" id="PRU00339"/>
    </source>
</evidence>
<dbReference type="RefSeq" id="WP_277866881.1">
    <property type="nucleotide sequence ID" value="NZ_JAKKUT010000002.1"/>
</dbReference>
<dbReference type="InterPro" id="IPR022642">
    <property type="entry name" value="CheR_C"/>
</dbReference>
<evidence type="ECO:0000313" key="9">
    <source>
        <dbReference type="Proteomes" id="UP001154265"/>
    </source>
</evidence>
<dbReference type="PANTHER" id="PTHR24422:SF10">
    <property type="entry name" value="CHEMOTAXIS PROTEIN METHYLTRANSFERASE 2"/>
    <property type="match status" value="1"/>
</dbReference>
<keyword evidence="5" id="KW-0949">S-adenosyl-L-methionine</keyword>
<organism evidence="8 9">
    <name type="scientific">Candidatus Synechococcus calcipolaris G9</name>
    <dbReference type="NCBI Taxonomy" id="1497997"/>
    <lineage>
        <taxon>Bacteria</taxon>
        <taxon>Bacillati</taxon>
        <taxon>Cyanobacteriota</taxon>
        <taxon>Cyanophyceae</taxon>
        <taxon>Synechococcales</taxon>
        <taxon>Synechococcaceae</taxon>
        <taxon>Synechococcus</taxon>
    </lineage>
</organism>
<keyword evidence="9" id="KW-1185">Reference proteome</keyword>
<evidence type="ECO:0000259" key="7">
    <source>
        <dbReference type="PROSITE" id="PS50123"/>
    </source>
</evidence>
<reference evidence="8" key="1">
    <citation type="journal article" date="2022" name="Genome Biol. Evol.">
        <title>A New Gene Family Diagnostic for Intracellular Biomineralization of Amorphous Ca Carbonates by Cyanobacteria.</title>
        <authorList>
            <person name="Benzerara K."/>
            <person name="Duprat E."/>
            <person name="Bitard-Feildel T."/>
            <person name="Caumes G."/>
            <person name="Cassier-Chauvat C."/>
            <person name="Chauvat F."/>
            <person name="Dezi M."/>
            <person name="Diop S.I."/>
            <person name="Gaschignard G."/>
            <person name="Gorgen S."/>
            <person name="Gugger M."/>
            <person name="Lopez-Garcia P."/>
            <person name="Millet M."/>
            <person name="Skouri-Panet F."/>
            <person name="Moreira D."/>
            <person name="Callebaut I."/>
        </authorList>
    </citation>
    <scope>NUCLEOTIDE SEQUENCE</scope>
    <source>
        <strain evidence="8">G9</strain>
    </source>
</reference>
<dbReference type="SUPFAM" id="SSF53335">
    <property type="entry name" value="S-adenosyl-L-methionine-dependent methyltransferases"/>
    <property type="match status" value="1"/>
</dbReference>
<sequence>MDEALLENFIALILTHTGIHIRSQDKSLLAKKLSDRSRALSYSRLSSYYALLANGGDRDSQQEWKVLASVITTGESYFFRDQGQITLLQERILPELMTTHSEDRRLNILSAGCSSGEEVYSLAILLKELIPYIHNWNISLVGLDLNQEAIAKAKEGLYSEWSFRGVEPARRSHYFQRTAQGWQVIPELQKMVEFRCANLIQDGITCFAHESVDLIICRNVFIYFDRDRISLVLKKFIDLLKPKGYLLTGHTELQGQIVEPLQILSFPESVIYQHSPHPPEILPAPTPSQPLIPANTWERAQDAFSQGNYGDAIRLSKDWLKLNPKDDQTLSLIAQAAANQGKYAAAIDTCHQILAIAPTSSSALFLLAQIAESQGDIDKAKEYLRRILFLDPNSIPAYLELLELHARDRESGQAQRLLETAAALLQERPDTDIIPYRQGVTVATLRTHLEQLLKSL</sequence>
<dbReference type="PROSITE" id="PS50005">
    <property type="entry name" value="TPR"/>
    <property type="match status" value="1"/>
</dbReference>
<dbReference type="SUPFAM" id="SSF47757">
    <property type="entry name" value="Chemotaxis receptor methyltransferase CheR, N-terminal domain"/>
    <property type="match status" value="1"/>
</dbReference>
<gene>
    <name evidence="8" type="ORF">L3556_08675</name>
</gene>
<keyword evidence="6" id="KW-0802">TPR repeat</keyword>
<evidence type="ECO:0000256" key="2">
    <source>
        <dbReference type="ARBA" id="ARBA00012534"/>
    </source>
</evidence>
<comment type="catalytic activity">
    <reaction evidence="1">
        <text>L-glutamyl-[protein] + S-adenosyl-L-methionine = [protein]-L-glutamate 5-O-methyl ester + S-adenosyl-L-homocysteine</text>
        <dbReference type="Rhea" id="RHEA:24452"/>
        <dbReference type="Rhea" id="RHEA-COMP:10208"/>
        <dbReference type="Rhea" id="RHEA-COMP:10311"/>
        <dbReference type="ChEBI" id="CHEBI:29973"/>
        <dbReference type="ChEBI" id="CHEBI:57856"/>
        <dbReference type="ChEBI" id="CHEBI:59789"/>
        <dbReference type="ChEBI" id="CHEBI:82795"/>
        <dbReference type="EC" id="2.1.1.80"/>
    </reaction>
</comment>
<dbReference type="Pfam" id="PF14559">
    <property type="entry name" value="TPR_19"/>
    <property type="match status" value="1"/>
</dbReference>
<evidence type="ECO:0000313" key="8">
    <source>
        <dbReference type="EMBL" id="MDG2990997.1"/>
    </source>
</evidence>
<dbReference type="EC" id="2.1.1.80" evidence="2"/>
<dbReference type="CDD" id="cd02440">
    <property type="entry name" value="AdoMet_MTases"/>
    <property type="match status" value="1"/>
</dbReference>
<dbReference type="Gene3D" id="1.25.40.10">
    <property type="entry name" value="Tetratricopeptide repeat domain"/>
    <property type="match status" value="1"/>
</dbReference>
<comment type="caution">
    <text evidence="8">The sequence shown here is derived from an EMBL/GenBank/DDBJ whole genome shotgun (WGS) entry which is preliminary data.</text>
</comment>
<dbReference type="InterPro" id="IPR050903">
    <property type="entry name" value="Bact_Chemotaxis_MeTrfase"/>
</dbReference>
<dbReference type="PANTHER" id="PTHR24422">
    <property type="entry name" value="CHEMOTAXIS PROTEIN METHYLTRANSFERASE"/>
    <property type="match status" value="1"/>
</dbReference>
<dbReference type="Gene3D" id="3.40.50.150">
    <property type="entry name" value="Vaccinia Virus protein VP39"/>
    <property type="match status" value="1"/>
</dbReference>
<keyword evidence="3" id="KW-0489">Methyltransferase</keyword>
<reference evidence="8" key="2">
    <citation type="submission" date="2022-01" db="EMBL/GenBank/DDBJ databases">
        <authorList>
            <person name="Zivanovic Y."/>
            <person name="Moreira D."/>
            <person name="Lopez-Garcia P."/>
        </authorList>
    </citation>
    <scope>NUCLEOTIDE SEQUENCE</scope>
    <source>
        <strain evidence="8">G9</strain>
    </source>
</reference>
<evidence type="ECO:0000256" key="4">
    <source>
        <dbReference type="ARBA" id="ARBA00022679"/>
    </source>
</evidence>
<dbReference type="EMBL" id="JAKKUT010000002">
    <property type="protein sequence ID" value="MDG2990997.1"/>
    <property type="molecule type" value="Genomic_DNA"/>
</dbReference>
<evidence type="ECO:0000256" key="5">
    <source>
        <dbReference type="ARBA" id="ARBA00022691"/>
    </source>
</evidence>
<proteinExistence type="predicted"/>